<sequence>MHIVAIAWMFVVVLMTAAEATSSQGSLLGAFFTFVLYGVLPLGIVLYILGAPGRKAARRRAEAAASATASADAGNAGGHAAGDRRAPEREEA</sequence>
<keyword evidence="2" id="KW-1133">Transmembrane helix</keyword>
<dbReference type="Proteomes" id="UP001365405">
    <property type="component" value="Unassembled WGS sequence"/>
</dbReference>
<protein>
    <submittedName>
        <fullName evidence="3">Uncharacterized protein</fullName>
    </submittedName>
</protein>
<name>A0ABU9CPG1_9BURK</name>
<feature type="region of interest" description="Disordered" evidence="1">
    <location>
        <begin position="67"/>
        <end position="92"/>
    </location>
</feature>
<evidence type="ECO:0000313" key="3">
    <source>
        <dbReference type="EMBL" id="MEK8052462.1"/>
    </source>
</evidence>
<comment type="caution">
    <text evidence="3">The sequence shown here is derived from an EMBL/GenBank/DDBJ whole genome shotgun (WGS) entry which is preliminary data.</text>
</comment>
<keyword evidence="2" id="KW-0812">Transmembrane</keyword>
<feature type="compositionally biased region" description="Basic and acidic residues" evidence="1">
    <location>
        <begin position="81"/>
        <end position="92"/>
    </location>
</feature>
<keyword evidence="4" id="KW-1185">Reference proteome</keyword>
<accession>A0ABU9CPG1</accession>
<evidence type="ECO:0000256" key="2">
    <source>
        <dbReference type="SAM" id="Phobius"/>
    </source>
</evidence>
<feature type="transmembrane region" description="Helical" evidence="2">
    <location>
        <begin position="30"/>
        <end position="50"/>
    </location>
</feature>
<organism evidence="3 4">
    <name type="scientific">Pseudaquabacterium inlustre</name>
    <dbReference type="NCBI Taxonomy" id="2984192"/>
    <lineage>
        <taxon>Bacteria</taxon>
        <taxon>Pseudomonadati</taxon>
        <taxon>Pseudomonadota</taxon>
        <taxon>Betaproteobacteria</taxon>
        <taxon>Burkholderiales</taxon>
        <taxon>Sphaerotilaceae</taxon>
        <taxon>Pseudaquabacterium</taxon>
    </lineage>
</organism>
<proteinExistence type="predicted"/>
<evidence type="ECO:0000313" key="4">
    <source>
        <dbReference type="Proteomes" id="UP001365405"/>
    </source>
</evidence>
<reference evidence="3 4" key="1">
    <citation type="submission" date="2024-04" db="EMBL/GenBank/DDBJ databases">
        <title>Novel species of the genus Ideonella isolated from streams.</title>
        <authorList>
            <person name="Lu H."/>
        </authorList>
    </citation>
    <scope>NUCLEOTIDE SEQUENCE [LARGE SCALE GENOMIC DNA]</scope>
    <source>
        <strain evidence="3 4">DXS22W</strain>
    </source>
</reference>
<gene>
    <name evidence="3" type="ORF">AACH10_19575</name>
</gene>
<evidence type="ECO:0000256" key="1">
    <source>
        <dbReference type="SAM" id="MobiDB-lite"/>
    </source>
</evidence>
<dbReference type="EMBL" id="JBBUTH010000009">
    <property type="protein sequence ID" value="MEK8052462.1"/>
    <property type="molecule type" value="Genomic_DNA"/>
</dbReference>
<keyword evidence="2" id="KW-0472">Membrane</keyword>